<dbReference type="STRING" id="282676.B6F84_12385"/>
<gene>
    <name evidence="4" type="ORF">B6F84_12385</name>
</gene>
<evidence type="ECO:0000313" key="4">
    <source>
        <dbReference type="EMBL" id="ARM76731.1"/>
    </source>
</evidence>
<dbReference type="KEGG" id="aman:B6F84_12385"/>
<dbReference type="Proteomes" id="UP000193404">
    <property type="component" value="Chromosome"/>
</dbReference>
<proteinExistence type="inferred from homology"/>
<dbReference type="PANTHER" id="PTHR43649:SF29">
    <property type="entry name" value="OSMOPROTECTIVE COMPOUNDS-BINDING PROTEIN GGTB"/>
    <property type="match status" value="1"/>
</dbReference>
<feature type="transmembrane region" description="Helical" evidence="3">
    <location>
        <begin position="7"/>
        <end position="28"/>
    </location>
</feature>
<evidence type="ECO:0000256" key="1">
    <source>
        <dbReference type="ARBA" id="ARBA00008520"/>
    </source>
</evidence>
<evidence type="ECO:0000313" key="5">
    <source>
        <dbReference type="Proteomes" id="UP000193404"/>
    </source>
</evidence>
<dbReference type="OrthoDB" id="18034at2157"/>
<dbReference type="EMBL" id="CP020477">
    <property type="protein sequence ID" value="ARM76731.1"/>
    <property type="molecule type" value="Genomic_DNA"/>
</dbReference>
<dbReference type="PANTHER" id="PTHR43649">
    <property type="entry name" value="ARABINOSE-BINDING PROTEIN-RELATED"/>
    <property type="match status" value="1"/>
</dbReference>
<dbReference type="Pfam" id="PF13416">
    <property type="entry name" value="SBP_bac_8"/>
    <property type="match status" value="1"/>
</dbReference>
<keyword evidence="5" id="KW-1185">Reference proteome</keyword>
<keyword evidence="2" id="KW-0813">Transport</keyword>
<keyword evidence="3" id="KW-0812">Transmembrane</keyword>
<dbReference type="InterPro" id="IPR006059">
    <property type="entry name" value="SBP"/>
</dbReference>
<dbReference type="GeneID" id="41591735"/>
<comment type="similarity">
    <text evidence="1">Belongs to the bacterial solute-binding protein 1 family.</text>
</comment>
<dbReference type="RefSeq" id="WP_148692525.1">
    <property type="nucleotide sequence ID" value="NZ_CP020477.1"/>
</dbReference>
<reference evidence="4 5" key="1">
    <citation type="submission" date="2017-03" db="EMBL/GenBank/DDBJ databases">
        <title>Sulfur activation and transportation mechanism of thermophilic Archaea Acidianus manzaensis YN-25.</title>
        <authorList>
            <person name="Ma Y."/>
            <person name="Yang Y."/>
            <person name="Xia J."/>
        </authorList>
    </citation>
    <scope>NUCLEOTIDE SEQUENCE [LARGE SCALE GENOMIC DNA]</scope>
    <source>
        <strain evidence="4 5">YN-25</strain>
    </source>
</reference>
<sequence length="471" mass="51949">MKSNKALSKTVVAIIIVVIVIIAAIAAYEITKKPTTTTTTTPVTLTVITFSGESAKFIQYEGNLFAKTHPGVTVEVIQEPFSDYITDELTSLKAHSSEYDLIGFTSTSAQAVAPYLVPLNTSAFNMSDLIGPQEAFGGTIYNTTTHENETIGIAYETAVYLMAYKASIFDNSTLQSEFYNEYHMNFTPTTWQNWTVVIDVDQFLTSHGITKYGFLIDDHEAHGIIDAFPAIYGYYYERNSSLNNGLVGGIPGFNIMFEGKILPGYKYPLPSFNSTAGVEALETYKSLVSYEISPSSVQICYGNIADYYPQAAGMFLFTSQLSYLNSTEAASTYLAPLPSGYAETGTDFLGINEYSTHKQLAEEFLEFLVSPQAQENAFILFGKFPISKTAFKELESNTSLPAYERQWLSEVYIASLNAWANPPNIPITDTELVSAFNTQVLYYLEGTTSNPMTALNTAASNWLTELSAYYG</sequence>
<dbReference type="AlphaFoldDB" id="A0A1W6K2F2"/>
<dbReference type="SUPFAM" id="SSF53850">
    <property type="entry name" value="Periplasmic binding protein-like II"/>
    <property type="match status" value="1"/>
</dbReference>
<accession>A0A1W6K2F2</accession>
<name>A0A1W6K2F2_9CREN</name>
<keyword evidence="3" id="KW-1133">Transmembrane helix</keyword>
<evidence type="ECO:0000256" key="3">
    <source>
        <dbReference type="SAM" id="Phobius"/>
    </source>
</evidence>
<keyword evidence="3" id="KW-0472">Membrane</keyword>
<dbReference type="InterPro" id="IPR050490">
    <property type="entry name" value="Bact_solute-bd_prot1"/>
</dbReference>
<protein>
    <submittedName>
        <fullName evidence="4">Sugar ABC transporter substrate-binding protein</fullName>
    </submittedName>
</protein>
<evidence type="ECO:0000256" key="2">
    <source>
        <dbReference type="ARBA" id="ARBA00022448"/>
    </source>
</evidence>
<organism evidence="4 5">
    <name type="scientific">Acidianus manzaensis</name>
    <dbReference type="NCBI Taxonomy" id="282676"/>
    <lineage>
        <taxon>Archaea</taxon>
        <taxon>Thermoproteota</taxon>
        <taxon>Thermoprotei</taxon>
        <taxon>Sulfolobales</taxon>
        <taxon>Sulfolobaceae</taxon>
        <taxon>Acidianus</taxon>
    </lineage>
</organism>
<dbReference type="Gene3D" id="3.40.190.10">
    <property type="entry name" value="Periplasmic binding protein-like II"/>
    <property type="match status" value="1"/>
</dbReference>